<evidence type="ECO:0000256" key="2">
    <source>
        <dbReference type="SAM" id="Phobius"/>
    </source>
</evidence>
<keyword evidence="2" id="KW-0812">Transmembrane</keyword>
<protein>
    <submittedName>
        <fullName evidence="3">Uncharacterized protein</fullName>
    </submittedName>
</protein>
<proteinExistence type="predicted"/>
<dbReference type="AlphaFoldDB" id="G0S1B4"/>
<feature type="compositionally biased region" description="Low complexity" evidence="1">
    <location>
        <begin position="231"/>
        <end position="250"/>
    </location>
</feature>
<gene>
    <name evidence="3" type="ORF">CTHT_0013000</name>
</gene>
<evidence type="ECO:0000313" key="3">
    <source>
        <dbReference type="EMBL" id="EGS22824.1"/>
    </source>
</evidence>
<feature type="transmembrane region" description="Helical" evidence="2">
    <location>
        <begin position="151"/>
        <end position="176"/>
    </location>
</feature>
<organism evidence="4">
    <name type="scientific">Chaetomium thermophilum (strain DSM 1495 / CBS 144.50 / IMI 039719)</name>
    <name type="common">Thermochaetoides thermophila</name>
    <dbReference type="NCBI Taxonomy" id="759272"/>
    <lineage>
        <taxon>Eukaryota</taxon>
        <taxon>Fungi</taxon>
        <taxon>Dikarya</taxon>
        <taxon>Ascomycota</taxon>
        <taxon>Pezizomycotina</taxon>
        <taxon>Sordariomycetes</taxon>
        <taxon>Sordariomycetidae</taxon>
        <taxon>Sordariales</taxon>
        <taxon>Chaetomiaceae</taxon>
        <taxon>Thermochaetoides</taxon>
    </lineage>
</organism>
<dbReference type="GeneID" id="18255338"/>
<dbReference type="KEGG" id="cthr:CTHT_0013000"/>
<name>G0S1B4_CHATD</name>
<dbReference type="OrthoDB" id="407617at2759"/>
<evidence type="ECO:0000256" key="1">
    <source>
        <dbReference type="SAM" id="MobiDB-lite"/>
    </source>
</evidence>
<keyword evidence="2" id="KW-1133">Transmembrane helix</keyword>
<dbReference type="eggNOG" id="KOG2913">
    <property type="taxonomic scope" value="Eukaryota"/>
</dbReference>
<feature type="transmembrane region" description="Helical" evidence="2">
    <location>
        <begin position="92"/>
        <end position="111"/>
    </location>
</feature>
<dbReference type="RefSeq" id="XP_006691816.1">
    <property type="nucleotide sequence ID" value="XM_006691753.1"/>
</dbReference>
<accession>G0S1B4</accession>
<keyword evidence="2" id="KW-0472">Membrane</keyword>
<dbReference type="EMBL" id="GL988039">
    <property type="protein sequence ID" value="EGS22824.1"/>
    <property type="molecule type" value="Genomic_DNA"/>
</dbReference>
<feature type="transmembrane region" description="Helical" evidence="2">
    <location>
        <begin position="60"/>
        <end position="80"/>
    </location>
</feature>
<feature type="region of interest" description="Disordered" evidence="1">
    <location>
        <begin position="207"/>
        <end position="250"/>
    </location>
</feature>
<reference evidence="3 4" key="1">
    <citation type="journal article" date="2011" name="Cell">
        <title>Insight into structure and assembly of the nuclear pore complex by utilizing the genome of a eukaryotic thermophile.</title>
        <authorList>
            <person name="Amlacher S."/>
            <person name="Sarges P."/>
            <person name="Flemming D."/>
            <person name="van Noort V."/>
            <person name="Kunze R."/>
            <person name="Devos D.P."/>
            <person name="Arumugam M."/>
            <person name="Bork P."/>
            <person name="Hurt E."/>
        </authorList>
    </citation>
    <scope>NUCLEOTIDE SEQUENCE [LARGE SCALE GENOMIC DNA]</scope>
    <source>
        <strain evidence="4">DSM 1495 / CBS 144.50 / IMI 039719</strain>
    </source>
</reference>
<keyword evidence="4" id="KW-1185">Reference proteome</keyword>
<dbReference type="HOGENOM" id="CLU_1111267_0_0_1"/>
<dbReference type="Proteomes" id="UP000008066">
    <property type="component" value="Unassembled WGS sequence"/>
</dbReference>
<feature type="transmembrane region" description="Helical" evidence="2">
    <location>
        <begin position="123"/>
        <end position="145"/>
    </location>
</feature>
<evidence type="ECO:0000313" key="4">
    <source>
        <dbReference type="Proteomes" id="UP000008066"/>
    </source>
</evidence>
<sequence>MEICPSQQLSLEPLVQCMHPLLQQAAVSFLLHIQQPQNSMSMKNEPLTVSRKWATWKATFMVLFVGAVFGSIETALILILRPLHNKGNNAPMFVLGVLAAVLLGGGLLPPYREIWKRRGRVIGINWLFLAMDWSGSFCSLMALVAQNTFDVLGGVIYIVICLLEMGIGVSHLTWLFRTGSIRKEAAAQGKTFDDILAEHEANGTPFKFAERKSRRQQPRQQVDEEAKIEGSNNSKEFVSGSSSSSSEHSS</sequence>
<dbReference type="OMA" id="MEICPSQ"/>